<keyword evidence="3" id="KW-1185">Reference proteome</keyword>
<comment type="caution">
    <text evidence="2">The sequence shown here is derived from an EMBL/GenBank/DDBJ whole genome shotgun (WGS) entry which is preliminary data.</text>
</comment>
<dbReference type="InterPro" id="IPR011709">
    <property type="entry name" value="DEAD-box_helicase_OB_fold"/>
</dbReference>
<sequence>MAHNATLRYWRIKTQMLIKPSLKLSHLIRTTGPTYKTLKRTREIRQQLEGTCGKVGIELDAPDQIHIDEEKIQKALFSGFFPNIARLSELGNNYMLLKRKQPVYIHPSSGLGRVKPPSKLDIYHELVLTSKEYMRNCMRVEEKWVDEVAKHYYGEQAMEELHPKQ</sequence>
<organism evidence="2 3">
    <name type="scientific">Metschnikowia bicuspidata var. bicuspidata NRRL YB-4993</name>
    <dbReference type="NCBI Taxonomy" id="869754"/>
    <lineage>
        <taxon>Eukaryota</taxon>
        <taxon>Fungi</taxon>
        <taxon>Dikarya</taxon>
        <taxon>Ascomycota</taxon>
        <taxon>Saccharomycotina</taxon>
        <taxon>Pichiomycetes</taxon>
        <taxon>Metschnikowiaceae</taxon>
        <taxon>Metschnikowia</taxon>
    </lineage>
</organism>
<dbReference type="AlphaFoldDB" id="A0A1A0HJ08"/>
<name>A0A1A0HJ08_9ASCO</name>
<proteinExistence type="predicted"/>
<dbReference type="GeneID" id="30028187"/>
<feature type="domain" description="DEAD-box helicase OB fold" evidence="1">
    <location>
        <begin position="72"/>
        <end position="152"/>
    </location>
</feature>
<dbReference type="OrthoDB" id="10253254at2759"/>
<evidence type="ECO:0000313" key="3">
    <source>
        <dbReference type="Proteomes" id="UP000092555"/>
    </source>
</evidence>
<gene>
    <name evidence="2" type="ORF">METBIDRAFT_228665</name>
</gene>
<protein>
    <submittedName>
        <fullName evidence="2">DUF1605-domain-containing protein</fullName>
    </submittedName>
</protein>
<dbReference type="Proteomes" id="UP000092555">
    <property type="component" value="Unassembled WGS sequence"/>
</dbReference>
<dbReference type="RefSeq" id="XP_018714467.1">
    <property type="nucleotide sequence ID" value="XM_018855211.1"/>
</dbReference>
<evidence type="ECO:0000259" key="1">
    <source>
        <dbReference type="Pfam" id="PF07717"/>
    </source>
</evidence>
<dbReference type="Pfam" id="PF07717">
    <property type="entry name" value="OB_NTP_bind"/>
    <property type="match status" value="1"/>
</dbReference>
<accession>A0A1A0HJ08</accession>
<dbReference type="STRING" id="869754.A0A1A0HJ08"/>
<dbReference type="EMBL" id="LXTC01000001">
    <property type="protein sequence ID" value="OBA23986.1"/>
    <property type="molecule type" value="Genomic_DNA"/>
</dbReference>
<evidence type="ECO:0000313" key="2">
    <source>
        <dbReference type="EMBL" id="OBA23986.1"/>
    </source>
</evidence>
<reference evidence="2 3" key="1">
    <citation type="submission" date="2016-05" db="EMBL/GenBank/DDBJ databases">
        <title>Comparative genomics of biotechnologically important yeasts.</title>
        <authorList>
            <consortium name="DOE Joint Genome Institute"/>
            <person name="Riley R."/>
            <person name="Haridas S."/>
            <person name="Wolfe K.H."/>
            <person name="Lopes M.R."/>
            <person name="Hittinger C.T."/>
            <person name="Goker M."/>
            <person name="Salamov A."/>
            <person name="Wisecaver J."/>
            <person name="Long T.M."/>
            <person name="Aerts A.L."/>
            <person name="Barry K."/>
            <person name="Choi C."/>
            <person name="Clum A."/>
            <person name="Coughlan A.Y."/>
            <person name="Deshpande S."/>
            <person name="Douglass A.P."/>
            <person name="Hanson S.J."/>
            <person name="Klenk H.-P."/>
            <person name="LaButti K."/>
            <person name="Lapidus A."/>
            <person name="Lindquist E."/>
            <person name="Lipzen A."/>
            <person name="Meier-kolthoff J.P."/>
            <person name="Ohm R.A."/>
            <person name="Otillar R.P."/>
            <person name="Pangilinan J."/>
            <person name="Peng Y."/>
            <person name="Rokas A."/>
            <person name="Rosa C.A."/>
            <person name="Scheuner C."/>
            <person name="Sibirny A.A."/>
            <person name="Slot J.C."/>
            <person name="Stielow J.B."/>
            <person name="Sun H."/>
            <person name="Kurtzman C.P."/>
            <person name="Blackwell M."/>
            <person name="Grigoriev I.V."/>
            <person name="Jeffries T.W."/>
        </authorList>
    </citation>
    <scope>NUCLEOTIDE SEQUENCE [LARGE SCALE GENOMIC DNA]</scope>
    <source>
        <strain evidence="2 3">NRRL YB-4993</strain>
    </source>
</reference>